<dbReference type="RefSeq" id="WP_157614354.1">
    <property type="nucleotide sequence ID" value="NZ_CP046622.1"/>
</dbReference>
<name>A0A6I6HJ88_VARPD</name>
<protein>
    <submittedName>
        <fullName evidence="1">Uncharacterized protein</fullName>
    </submittedName>
</protein>
<evidence type="ECO:0000313" key="1">
    <source>
        <dbReference type="EMBL" id="QGW82924.1"/>
    </source>
</evidence>
<gene>
    <name evidence="1" type="ORF">GOQ09_15670</name>
</gene>
<reference evidence="1 2" key="1">
    <citation type="submission" date="2019-12" db="EMBL/GenBank/DDBJ databases">
        <title>Hybrid Genome Assemblies of two High G+C Isolates from Undergraduate Microbiology Courses.</title>
        <authorList>
            <person name="Ne Ville C.J."/>
            <person name="Enright D."/>
            <person name="Hernandez I."/>
            <person name="Dodsworth J."/>
            <person name="Orwin P.M."/>
        </authorList>
    </citation>
    <scope>NUCLEOTIDE SEQUENCE [LARGE SCALE GENOMIC DNA]</scope>
    <source>
        <strain evidence="1 2">CSUSB</strain>
    </source>
</reference>
<organism evidence="1 2">
    <name type="scientific">Variovorax paradoxus</name>
    <dbReference type="NCBI Taxonomy" id="34073"/>
    <lineage>
        <taxon>Bacteria</taxon>
        <taxon>Pseudomonadati</taxon>
        <taxon>Pseudomonadota</taxon>
        <taxon>Betaproteobacteria</taxon>
        <taxon>Burkholderiales</taxon>
        <taxon>Comamonadaceae</taxon>
        <taxon>Variovorax</taxon>
    </lineage>
</organism>
<dbReference type="OrthoDB" id="7066409at2"/>
<proteinExistence type="predicted"/>
<sequence>MRNIYRVFLDLLPARPLQVGTITSVEGEVATVQLPGGGLLIARGVGAAGAVGATVFVRDGLIEGEAPSLPVEVIEI</sequence>
<dbReference type="Proteomes" id="UP000425817">
    <property type="component" value="Chromosome"/>
</dbReference>
<dbReference type="EMBL" id="CP046622">
    <property type="protein sequence ID" value="QGW82924.1"/>
    <property type="molecule type" value="Genomic_DNA"/>
</dbReference>
<accession>A0A6I6HJ88</accession>
<dbReference type="AlphaFoldDB" id="A0A6I6HJ88"/>
<evidence type="ECO:0000313" key="2">
    <source>
        <dbReference type="Proteomes" id="UP000425817"/>
    </source>
</evidence>